<proteinExistence type="predicted"/>
<evidence type="ECO:0000313" key="2">
    <source>
        <dbReference type="Proteomes" id="UP000320776"/>
    </source>
</evidence>
<dbReference type="Proteomes" id="UP000320776">
    <property type="component" value="Plasmid pSPTER"/>
</dbReference>
<accession>A0A517E1D0</accession>
<sequence length="119" mass="13793">MKSVIRRKKPNYVKSTPEITAENILNRQFTAEKLNEKWLTDVTEFKYGDSEKMYLSAILDLKDKSIVSYAIGHSNNNKLVFDTFDEAAIKYQTQNLCFIVTGDSSIRTEYSRQNLTLRV</sequence>
<dbReference type="EMBL" id="CP036260">
    <property type="protein sequence ID" value="QDR83412.1"/>
    <property type="molecule type" value="Genomic_DNA"/>
</dbReference>
<dbReference type="OrthoDB" id="1676087at2"/>
<evidence type="ECO:0008006" key="3">
    <source>
        <dbReference type="Google" id="ProtNLM"/>
    </source>
</evidence>
<organism evidence="1 2">
    <name type="scientific">Sporomusa termitida</name>
    <dbReference type="NCBI Taxonomy" id="2377"/>
    <lineage>
        <taxon>Bacteria</taxon>
        <taxon>Bacillati</taxon>
        <taxon>Bacillota</taxon>
        <taxon>Negativicutes</taxon>
        <taxon>Selenomonadales</taxon>
        <taxon>Sporomusaceae</taxon>
        <taxon>Sporomusa</taxon>
    </lineage>
</organism>
<keyword evidence="2" id="KW-1185">Reference proteome</keyword>
<dbReference type="RefSeq" id="WP_144353098.1">
    <property type="nucleotide sequence ID" value="NZ_CP036260.1"/>
</dbReference>
<name>A0A517E1D0_9FIRM</name>
<reference evidence="1 2" key="1">
    <citation type="submission" date="2019-02" db="EMBL/GenBank/DDBJ databases">
        <title>Closed genome of Sporomusa termitida DSM 4440.</title>
        <authorList>
            <person name="Poehlein A."/>
            <person name="Daniel R."/>
        </authorList>
    </citation>
    <scope>NUCLEOTIDE SEQUENCE [LARGE SCALE GENOMIC DNA]</scope>
    <source>
        <strain evidence="1 2">DSM 4440</strain>
        <plasmid evidence="2">pspter</plasmid>
    </source>
</reference>
<dbReference type="AlphaFoldDB" id="A0A517E1D0"/>
<dbReference type="PANTHER" id="PTHR46889:SF4">
    <property type="entry name" value="TRANSPOSASE INSO FOR INSERTION SEQUENCE ELEMENT IS911B-RELATED"/>
    <property type="match status" value="1"/>
</dbReference>
<dbReference type="InterPro" id="IPR050900">
    <property type="entry name" value="Transposase_IS3/IS150/IS904"/>
</dbReference>
<dbReference type="SUPFAM" id="SSF53098">
    <property type="entry name" value="Ribonuclease H-like"/>
    <property type="match status" value="1"/>
</dbReference>
<keyword evidence="1" id="KW-0614">Plasmid</keyword>
<dbReference type="PANTHER" id="PTHR46889">
    <property type="entry name" value="TRANSPOSASE INSF FOR INSERTION SEQUENCE IS3B-RELATED"/>
    <property type="match status" value="1"/>
</dbReference>
<dbReference type="InterPro" id="IPR012337">
    <property type="entry name" value="RNaseH-like_sf"/>
</dbReference>
<dbReference type="GO" id="GO:0015074">
    <property type="term" value="P:DNA integration"/>
    <property type="evidence" value="ECO:0007669"/>
    <property type="project" value="InterPro"/>
</dbReference>
<protein>
    <recommendedName>
        <fullName evidence="3">Integrase catalytic domain-containing protein</fullName>
    </recommendedName>
</protein>
<geneLocation type="plasmid" evidence="2">
    <name>pspter</name>
</geneLocation>
<evidence type="ECO:0000313" key="1">
    <source>
        <dbReference type="EMBL" id="QDR83412.1"/>
    </source>
</evidence>
<dbReference type="KEGG" id="sted:SPTER_49030"/>
<gene>
    <name evidence="1" type="ORF">SPTER_49030</name>
</gene>